<gene>
    <name evidence="3" type="ORF">PAPYR_858</name>
</gene>
<name>A0ABQ8USZ7_9EUKA</name>
<evidence type="ECO:0000313" key="4">
    <source>
        <dbReference type="Proteomes" id="UP001141327"/>
    </source>
</evidence>
<organism evidence="3 4">
    <name type="scientific">Paratrimastix pyriformis</name>
    <dbReference type="NCBI Taxonomy" id="342808"/>
    <lineage>
        <taxon>Eukaryota</taxon>
        <taxon>Metamonada</taxon>
        <taxon>Preaxostyla</taxon>
        <taxon>Paratrimastigidae</taxon>
        <taxon>Paratrimastix</taxon>
    </lineage>
</organism>
<reference evidence="3" key="1">
    <citation type="journal article" date="2022" name="bioRxiv">
        <title>Genomics of Preaxostyla Flagellates Illuminates Evolutionary Transitions and the Path Towards Mitochondrial Loss.</title>
        <authorList>
            <person name="Novak L.V.F."/>
            <person name="Treitli S.C."/>
            <person name="Pyrih J."/>
            <person name="Halakuc P."/>
            <person name="Pipaliya S.V."/>
            <person name="Vacek V."/>
            <person name="Brzon O."/>
            <person name="Soukal P."/>
            <person name="Eme L."/>
            <person name="Dacks J.B."/>
            <person name="Karnkowska A."/>
            <person name="Elias M."/>
            <person name="Hampl V."/>
        </authorList>
    </citation>
    <scope>NUCLEOTIDE SEQUENCE</scope>
    <source>
        <strain evidence="3">RCP-MX</strain>
    </source>
</reference>
<feature type="compositionally biased region" description="Low complexity" evidence="1">
    <location>
        <begin position="55"/>
        <end position="75"/>
    </location>
</feature>
<accession>A0ABQ8USZ7</accession>
<sequence>MLGSISGARCPPRTRLHLVCAACRGFAFISSPPPFGPGLWAAQEDPTVTPSRAMAAPTTPVPASSPTATPASAKRTPNKPFQRVRPEEVEFLDTRLMDNRFEAKNGDSWGARASSDLIKVRGKGFRHEKTKKKRGTYRGGKIDEGESNSVKFHYDDDE</sequence>
<evidence type="ECO:0000256" key="1">
    <source>
        <dbReference type="SAM" id="MobiDB-lite"/>
    </source>
</evidence>
<feature type="region of interest" description="Disordered" evidence="1">
    <location>
        <begin position="41"/>
        <end position="87"/>
    </location>
</feature>
<dbReference type="InterPro" id="IPR039191">
    <property type="entry name" value="Nopp140-like"/>
</dbReference>
<feature type="region of interest" description="Disordered" evidence="1">
    <location>
        <begin position="122"/>
        <end position="158"/>
    </location>
</feature>
<comment type="caution">
    <text evidence="3">The sequence shown here is derived from an EMBL/GenBank/DDBJ whole genome shotgun (WGS) entry which is preliminary data.</text>
</comment>
<protein>
    <submittedName>
        <fullName evidence="3">Nucleolar and coiled-body phosphoprotein 1</fullName>
    </submittedName>
</protein>
<evidence type="ECO:0000313" key="3">
    <source>
        <dbReference type="EMBL" id="KAJ4462268.1"/>
    </source>
</evidence>
<dbReference type="PANTHER" id="PTHR23216:SF1">
    <property type="entry name" value="NUCLEOLAR AND COILED-BODY PHOSPHOPROTEIN 1"/>
    <property type="match status" value="1"/>
</dbReference>
<proteinExistence type="predicted"/>
<dbReference type="Proteomes" id="UP001141327">
    <property type="component" value="Unassembled WGS sequence"/>
</dbReference>
<dbReference type="PANTHER" id="PTHR23216">
    <property type="entry name" value="NUCLEOLAR AND COILED-BODY PHOSPHOPROTEIN 1"/>
    <property type="match status" value="1"/>
</dbReference>
<feature type="compositionally biased region" description="Basic residues" evidence="1">
    <location>
        <begin position="122"/>
        <end position="136"/>
    </location>
</feature>
<feature type="domain" description="Srp40 C-terminal" evidence="2">
    <location>
        <begin position="80"/>
        <end position="152"/>
    </location>
</feature>
<evidence type="ECO:0000259" key="2">
    <source>
        <dbReference type="Pfam" id="PF05022"/>
    </source>
</evidence>
<dbReference type="EMBL" id="JAPMOS010000003">
    <property type="protein sequence ID" value="KAJ4462268.1"/>
    <property type="molecule type" value="Genomic_DNA"/>
</dbReference>
<dbReference type="InterPro" id="IPR007718">
    <property type="entry name" value="Srp40_C"/>
</dbReference>
<keyword evidence="4" id="KW-1185">Reference proteome</keyword>
<dbReference type="Pfam" id="PF05022">
    <property type="entry name" value="SRP40_C"/>
    <property type="match status" value="1"/>
</dbReference>